<evidence type="ECO:0000313" key="2">
    <source>
        <dbReference type="Proteomes" id="UP000593576"/>
    </source>
</evidence>
<gene>
    <name evidence="1" type="ORF">Goshw_016936</name>
</gene>
<evidence type="ECO:0000313" key="1">
    <source>
        <dbReference type="EMBL" id="MBA0847366.1"/>
    </source>
</evidence>
<organism evidence="1 2">
    <name type="scientific">Gossypium schwendimanii</name>
    <name type="common">Cotton</name>
    <dbReference type="NCBI Taxonomy" id="34291"/>
    <lineage>
        <taxon>Eukaryota</taxon>
        <taxon>Viridiplantae</taxon>
        <taxon>Streptophyta</taxon>
        <taxon>Embryophyta</taxon>
        <taxon>Tracheophyta</taxon>
        <taxon>Spermatophyta</taxon>
        <taxon>Magnoliopsida</taxon>
        <taxon>eudicotyledons</taxon>
        <taxon>Gunneridae</taxon>
        <taxon>Pentapetalae</taxon>
        <taxon>rosids</taxon>
        <taxon>malvids</taxon>
        <taxon>Malvales</taxon>
        <taxon>Malvaceae</taxon>
        <taxon>Malvoideae</taxon>
        <taxon>Gossypium</taxon>
    </lineage>
</organism>
<reference evidence="1 2" key="1">
    <citation type="journal article" date="2019" name="Genome Biol. Evol.">
        <title>Insights into the evolution of the New World diploid cottons (Gossypium, subgenus Houzingenia) based on genome sequencing.</title>
        <authorList>
            <person name="Grover C.E."/>
            <person name="Arick M.A. 2nd"/>
            <person name="Thrash A."/>
            <person name="Conover J.L."/>
            <person name="Sanders W.S."/>
            <person name="Peterson D.G."/>
            <person name="Frelichowski J.E."/>
            <person name="Scheffler J.A."/>
            <person name="Scheffler B.E."/>
            <person name="Wendel J.F."/>
        </authorList>
    </citation>
    <scope>NUCLEOTIDE SEQUENCE [LARGE SCALE GENOMIC DNA]</scope>
    <source>
        <strain evidence="1">1</strain>
        <tissue evidence="1">Leaf</tissue>
    </source>
</reference>
<accession>A0A7J9KLV7</accession>
<dbReference type="AlphaFoldDB" id="A0A7J9KLV7"/>
<dbReference type="EMBL" id="JABFAF010000001">
    <property type="protein sequence ID" value="MBA0847366.1"/>
    <property type="molecule type" value="Genomic_DNA"/>
</dbReference>
<keyword evidence="2" id="KW-1185">Reference proteome</keyword>
<comment type="caution">
    <text evidence="1">The sequence shown here is derived from an EMBL/GenBank/DDBJ whole genome shotgun (WGS) entry which is preliminary data.</text>
</comment>
<proteinExistence type="predicted"/>
<name>A0A7J9KLV7_GOSSC</name>
<dbReference type="OrthoDB" id="1938430at2759"/>
<protein>
    <submittedName>
        <fullName evidence="1">Uncharacterized protein</fullName>
    </submittedName>
</protein>
<dbReference type="Proteomes" id="UP000593576">
    <property type="component" value="Unassembled WGS sequence"/>
</dbReference>
<sequence length="48" mass="5267">MYFGAYFLIEGVVLVHIKEIVQARLGGRPINKTDPVYASLCASWGIIG</sequence>